<dbReference type="Proteomes" id="UP000054567">
    <property type="component" value="Unassembled WGS sequence"/>
</dbReference>
<proteinExistence type="predicted"/>
<protein>
    <submittedName>
        <fullName evidence="2">Uncharacterized protein</fullName>
    </submittedName>
</protein>
<dbReference type="VEuPathDB" id="FungiDB:CPAG_03691"/>
<evidence type="ECO:0000256" key="1">
    <source>
        <dbReference type="SAM" id="Phobius"/>
    </source>
</evidence>
<sequence>MKESRSIRHAVVVITSSAPNGCWKRNRGESGKETRGLTLLIPPSLCCNRPQAGDDEPSDFSGVSGKIIRRTVFAPLFCIIYVLTTASAFPLIIRWIHSCAGWSLTPEFSKILEGNWPIPKRSACANWFAVLTECHGRIVFLNQDIVRRVGRPHSIFSLEAKVRAMRS</sequence>
<name>A0A0J6I7C8_COCPO</name>
<evidence type="ECO:0000313" key="3">
    <source>
        <dbReference type="Proteomes" id="UP000054567"/>
    </source>
</evidence>
<reference evidence="3" key="3">
    <citation type="journal article" date="2010" name="Genome Res.">
        <title>Population genomic sequencing of Coccidioides fungi reveals recent hybridization and transposon control.</title>
        <authorList>
            <person name="Neafsey D.E."/>
            <person name="Barker B.M."/>
            <person name="Sharpton T.J."/>
            <person name="Stajich J.E."/>
            <person name="Park D.J."/>
            <person name="Whiston E."/>
            <person name="Hung C.-Y."/>
            <person name="McMahan C."/>
            <person name="White J."/>
            <person name="Sykes S."/>
            <person name="Heiman D."/>
            <person name="Young S."/>
            <person name="Zeng Q."/>
            <person name="Abouelleil A."/>
            <person name="Aftuck L."/>
            <person name="Bessette D."/>
            <person name="Brown A."/>
            <person name="FitzGerald M."/>
            <person name="Lui A."/>
            <person name="Macdonald J.P."/>
            <person name="Priest M."/>
            <person name="Orbach M.J."/>
            <person name="Galgiani J.N."/>
            <person name="Kirkland T.N."/>
            <person name="Cole G.T."/>
            <person name="Birren B.W."/>
            <person name="Henn M.R."/>
            <person name="Taylor J.W."/>
            <person name="Rounsley S.D."/>
        </authorList>
    </citation>
    <scope>NUCLEOTIDE SEQUENCE [LARGE SCALE GENOMIC DNA]</scope>
    <source>
        <strain evidence="3">RMSCC 3488</strain>
    </source>
</reference>
<keyword evidence="1" id="KW-0812">Transmembrane</keyword>
<accession>A0A0J6I7C8</accession>
<evidence type="ECO:0000313" key="2">
    <source>
        <dbReference type="EMBL" id="KMM67357.1"/>
    </source>
</evidence>
<dbReference type="EMBL" id="DS268110">
    <property type="protein sequence ID" value="KMM67357.1"/>
    <property type="molecule type" value="Genomic_DNA"/>
</dbReference>
<organism evidence="2 3">
    <name type="scientific">Coccidioides posadasii RMSCC 3488</name>
    <dbReference type="NCBI Taxonomy" id="454284"/>
    <lineage>
        <taxon>Eukaryota</taxon>
        <taxon>Fungi</taxon>
        <taxon>Dikarya</taxon>
        <taxon>Ascomycota</taxon>
        <taxon>Pezizomycotina</taxon>
        <taxon>Eurotiomycetes</taxon>
        <taxon>Eurotiomycetidae</taxon>
        <taxon>Onygenales</taxon>
        <taxon>Onygenaceae</taxon>
        <taxon>Coccidioides</taxon>
    </lineage>
</organism>
<keyword evidence="1" id="KW-1133">Transmembrane helix</keyword>
<reference evidence="2 3" key="1">
    <citation type="submission" date="2007-06" db="EMBL/GenBank/DDBJ databases">
        <title>The Genome Sequence of Coccidioides posadasii RMSCC_3488.</title>
        <authorList>
            <consortium name="Coccidioides Genome Resources Consortium"/>
            <consortium name="The Broad Institute Genome Sequencing Platform"/>
            <person name="Henn M.R."/>
            <person name="Sykes S."/>
            <person name="Young S."/>
            <person name="Jaffe D."/>
            <person name="Berlin A."/>
            <person name="Alvarez P."/>
            <person name="Butler J."/>
            <person name="Gnerre S."/>
            <person name="Grabherr M."/>
            <person name="Mauceli E."/>
            <person name="Brockman W."/>
            <person name="Kodira C."/>
            <person name="Alvarado L."/>
            <person name="Zeng Q."/>
            <person name="Crawford M."/>
            <person name="Antoine C."/>
            <person name="Devon K."/>
            <person name="Galgiani J."/>
            <person name="Orsborn K."/>
            <person name="Lewis M.L."/>
            <person name="Nusbaum C."/>
            <person name="Galagan J."/>
            <person name="Birren B."/>
        </authorList>
    </citation>
    <scope>NUCLEOTIDE SEQUENCE [LARGE SCALE GENOMIC DNA]</scope>
    <source>
        <strain evidence="2 3">RMSCC 3488</strain>
    </source>
</reference>
<gene>
    <name evidence="2" type="ORF">CPAG_03691</name>
</gene>
<reference evidence="3" key="2">
    <citation type="journal article" date="2009" name="Genome Res.">
        <title>Comparative genomic analyses of the human fungal pathogens Coccidioides and their relatives.</title>
        <authorList>
            <person name="Sharpton T.J."/>
            <person name="Stajich J.E."/>
            <person name="Rounsley S.D."/>
            <person name="Gardner M.J."/>
            <person name="Wortman J.R."/>
            <person name="Jordar V.S."/>
            <person name="Maiti R."/>
            <person name="Kodira C.D."/>
            <person name="Neafsey D.E."/>
            <person name="Zeng Q."/>
            <person name="Hung C.-Y."/>
            <person name="McMahan C."/>
            <person name="Muszewska A."/>
            <person name="Grynberg M."/>
            <person name="Mandel M.A."/>
            <person name="Kellner E.M."/>
            <person name="Barker B.M."/>
            <person name="Galgiani J.N."/>
            <person name="Orbach M.J."/>
            <person name="Kirkland T.N."/>
            <person name="Cole G.T."/>
            <person name="Henn M.R."/>
            <person name="Birren B.W."/>
            <person name="Taylor J.W."/>
        </authorList>
    </citation>
    <scope>NUCLEOTIDE SEQUENCE [LARGE SCALE GENOMIC DNA]</scope>
    <source>
        <strain evidence="3">RMSCC 3488</strain>
    </source>
</reference>
<feature type="transmembrane region" description="Helical" evidence="1">
    <location>
        <begin position="72"/>
        <end position="96"/>
    </location>
</feature>
<keyword evidence="1" id="KW-0472">Membrane</keyword>
<dbReference type="AlphaFoldDB" id="A0A0J6I7C8"/>